<keyword evidence="8" id="KW-0800">Toxin</keyword>
<dbReference type="CDD" id="cd18748">
    <property type="entry name" value="PIN_VapC4-5_FitB-like"/>
    <property type="match status" value="1"/>
</dbReference>
<proteinExistence type="inferred from homology"/>
<reference evidence="10 11" key="1">
    <citation type="submission" date="2019-11" db="EMBL/GenBank/DDBJ databases">
        <authorList>
            <person name="Zhang X.Y."/>
        </authorList>
    </citation>
    <scope>NUCLEOTIDE SEQUENCE [LARGE SCALE GENOMIC DNA]</scope>
    <source>
        <strain evidence="10 11">C176</strain>
    </source>
</reference>
<evidence type="ECO:0000256" key="4">
    <source>
        <dbReference type="ARBA" id="ARBA00022723"/>
    </source>
</evidence>
<comment type="cofactor">
    <cofactor evidence="1 8">
        <name>Mg(2+)</name>
        <dbReference type="ChEBI" id="CHEBI:18420"/>
    </cofactor>
</comment>
<dbReference type="InterPro" id="IPR002716">
    <property type="entry name" value="PIN_dom"/>
</dbReference>
<dbReference type="Pfam" id="PF01850">
    <property type="entry name" value="PIN"/>
    <property type="match status" value="1"/>
</dbReference>
<feature type="binding site" evidence="8">
    <location>
        <position position="10"/>
    </location>
    <ligand>
        <name>Mg(2+)</name>
        <dbReference type="ChEBI" id="CHEBI:18420"/>
    </ligand>
</feature>
<evidence type="ECO:0000256" key="5">
    <source>
        <dbReference type="ARBA" id="ARBA00022801"/>
    </source>
</evidence>
<dbReference type="AlphaFoldDB" id="A0A6N7QNT9"/>
<evidence type="ECO:0000256" key="3">
    <source>
        <dbReference type="ARBA" id="ARBA00022722"/>
    </source>
</evidence>
<name>A0A6N7QNT9_9GAMM</name>
<dbReference type="GO" id="GO:0004540">
    <property type="term" value="F:RNA nuclease activity"/>
    <property type="evidence" value="ECO:0007669"/>
    <property type="project" value="InterPro"/>
</dbReference>
<evidence type="ECO:0000256" key="7">
    <source>
        <dbReference type="ARBA" id="ARBA00038093"/>
    </source>
</evidence>
<dbReference type="GO" id="GO:0000287">
    <property type="term" value="F:magnesium ion binding"/>
    <property type="evidence" value="ECO:0007669"/>
    <property type="project" value="UniProtKB-UniRule"/>
</dbReference>
<feature type="binding site" evidence="8">
    <location>
        <position position="101"/>
    </location>
    <ligand>
        <name>Mg(2+)</name>
        <dbReference type="ChEBI" id="CHEBI:18420"/>
    </ligand>
</feature>
<dbReference type="PANTHER" id="PTHR33653:SF1">
    <property type="entry name" value="RIBONUCLEASE VAPC2"/>
    <property type="match status" value="1"/>
</dbReference>
<dbReference type="PANTHER" id="PTHR33653">
    <property type="entry name" value="RIBONUCLEASE VAPC2"/>
    <property type="match status" value="1"/>
</dbReference>
<dbReference type="SUPFAM" id="SSF88723">
    <property type="entry name" value="PIN domain-like"/>
    <property type="match status" value="1"/>
</dbReference>
<keyword evidence="4 8" id="KW-0479">Metal-binding</keyword>
<dbReference type="Proteomes" id="UP000433788">
    <property type="component" value="Unassembled WGS sequence"/>
</dbReference>
<dbReference type="EMBL" id="WJPP01000002">
    <property type="protein sequence ID" value="MRH77702.1"/>
    <property type="molecule type" value="Genomic_DNA"/>
</dbReference>
<dbReference type="HAMAP" id="MF_00265">
    <property type="entry name" value="VapC_Nob1"/>
    <property type="match status" value="1"/>
</dbReference>
<gene>
    <name evidence="8" type="primary">vapC</name>
    <name evidence="10" type="ORF">GH984_03195</name>
</gene>
<evidence type="ECO:0000256" key="6">
    <source>
        <dbReference type="ARBA" id="ARBA00022842"/>
    </source>
</evidence>
<dbReference type="RefSeq" id="WP_369691915.1">
    <property type="nucleotide sequence ID" value="NZ_WJPP01000002.1"/>
</dbReference>
<evidence type="ECO:0000259" key="9">
    <source>
        <dbReference type="Pfam" id="PF01850"/>
    </source>
</evidence>
<feature type="domain" description="PIN" evidence="9">
    <location>
        <begin position="7"/>
        <end position="128"/>
    </location>
</feature>
<evidence type="ECO:0000256" key="8">
    <source>
        <dbReference type="HAMAP-Rule" id="MF_00265"/>
    </source>
</evidence>
<sequence length="136" mass="14483">MSPSLVYLLDTNTLSDLLRNPQGAVATQITKAGEGTISTSIIVAAELRYGAIKSNSVKLAQRIDLILSAVEILPLETPTDRQYAALRHHLTSKGSLIGPNDLLIAAHALASDLTVVTANVGEFSRVPGLKVENWLP</sequence>
<dbReference type="Gene3D" id="3.40.50.1010">
    <property type="entry name" value="5'-nuclease"/>
    <property type="match status" value="1"/>
</dbReference>
<dbReference type="GO" id="GO:0016787">
    <property type="term" value="F:hydrolase activity"/>
    <property type="evidence" value="ECO:0007669"/>
    <property type="project" value="UniProtKB-KW"/>
</dbReference>
<dbReference type="InterPro" id="IPR050556">
    <property type="entry name" value="Type_II_TA_system_RNase"/>
</dbReference>
<protein>
    <recommendedName>
        <fullName evidence="8">Ribonuclease VapC</fullName>
        <shortName evidence="8">RNase VapC</shortName>
        <ecNumber evidence="8">3.1.-.-</ecNumber>
    </recommendedName>
    <alternativeName>
        <fullName evidence="8">Toxin VapC</fullName>
    </alternativeName>
</protein>
<evidence type="ECO:0000256" key="1">
    <source>
        <dbReference type="ARBA" id="ARBA00001946"/>
    </source>
</evidence>
<evidence type="ECO:0000256" key="2">
    <source>
        <dbReference type="ARBA" id="ARBA00022649"/>
    </source>
</evidence>
<evidence type="ECO:0000313" key="11">
    <source>
        <dbReference type="Proteomes" id="UP000433788"/>
    </source>
</evidence>
<comment type="function">
    <text evidence="8">Toxic component of a toxin-antitoxin (TA) system. An RNase.</text>
</comment>
<keyword evidence="11" id="KW-1185">Reference proteome</keyword>
<comment type="similarity">
    <text evidence="7 8">Belongs to the PINc/VapC protein family.</text>
</comment>
<dbReference type="InterPro" id="IPR029060">
    <property type="entry name" value="PIN-like_dom_sf"/>
</dbReference>
<dbReference type="InterPro" id="IPR022907">
    <property type="entry name" value="VapC_family"/>
</dbReference>
<keyword evidence="3 8" id="KW-0540">Nuclease</keyword>
<comment type="caution">
    <text evidence="10">The sequence shown here is derived from an EMBL/GenBank/DDBJ whole genome shotgun (WGS) entry which is preliminary data.</text>
</comment>
<organism evidence="10 11">
    <name type="scientific">Spiribacter salilacus</name>
    <dbReference type="NCBI Taxonomy" id="2664894"/>
    <lineage>
        <taxon>Bacteria</taxon>
        <taxon>Pseudomonadati</taxon>
        <taxon>Pseudomonadota</taxon>
        <taxon>Gammaproteobacteria</taxon>
        <taxon>Chromatiales</taxon>
        <taxon>Ectothiorhodospiraceae</taxon>
        <taxon>Spiribacter</taxon>
    </lineage>
</organism>
<dbReference type="EC" id="3.1.-.-" evidence="8"/>
<evidence type="ECO:0000313" key="10">
    <source>
        <dbReference type="EMBL" id="MRH77702.1"/>
    </source>
</evidence>
<keyword evidence="5 8" id="KW-0378">Hydrolase</keyword>
<keyword evidence="6 8" id="KW-0460">Magnesium</keyword>
<keyword evidence="2 8" id="KW-1277">Toxin-antitoxin system</keyword>
<accession>A0A6N7QNT9</accession>
<dbReference type="GO" id="GO:0090729">
    <property type="term" value="F:toxin activity"/>
    <property type="evidence" value="ECO:0007669"/>
    <property type="project" value="UniProtKB-KW"/>
</dbReference>